<name>A0A2T0M9M1_9FLAO</name>
<dbReference type="OrthoDB" id="635146at2"/>
<dbReference type="Gene3D" id="3.60.10.10">
    <property type="entry name" value="Endonuclease/exonuclease/phosphatase"/>
    <property type="match status" value="1"/>
</dbReference>
<dbReference type="SUPFAM" id="SSF56219">
    <property type="entry name" value="DNase I-like"/>
    <property type="match status" value="1"/>
</dbReference>
<gene>
    <name evidence="11" type="ORF">CLV81_2608</name>
</gene>
<evidence type="ECO:0000256" key="7">
    <source>
        <dbReference type="ARBA" id="ARBA00022842"/>
    </source>
</evidence>
<organism evidence="11 12">
    <name type="scientific">Flagellimonas meridianipacifica</name>
    <dbReference type="NCBI Taxonomy" id="1080225"/>
    <lineage>
        <taxon>Bacteria</taxon>
        <taxon>Pseudomonadati</taxon>
        <taxon>Bacteroidota</taxon>
        <taxon>Flavobacteriia</taxon>
        <taxon>Flavobacteriales</taxon>
        <taxon>Flavobacteriaceae</taxon>
        <taxon>Flagellimonas</taxon>
    </lineage>
</organism>
<dbReference type="InterPro" id="IPR005135">
    <property type="entry name" value="Endo/exonuclease/phosphatase"/>
</dbReference>
<evidence type="ECO:0000256" key="4">
    <source>
        <dbReference type="ARBA" id="ARBA00022723"/>
    </source>
</evidence>
<dbReference type="PANTHER" id="PTHR15822">
    <property type="entry name" value="TRAF AND TNF RECEPTOR-ASSOCIATED PROTEIN"/>
    <property type="match status" value="1"/>
</dbReference>
<evidence type="ECO:0000256" key="1">
    <source>
        <dbReference type="ARBA" id="ARBA00001936"/>
    </source>
</evidence>
<evidence type="ECO:0000256" key="2">
    <source>
        <dbReference type="ARBA" id="ARBA00001946"/>
    </source>
</evidence>
<dbReference type="GO" id="GO:0004519">
    <property type="term" value="F:endonuclease activity"/>
    <property type="evidence" value="ECO:0007669"/>
    <property type="project" value="UniProtKB-KW"/>
</dbReference>
<dbReference type="InterPro" id="IPR051547">
    <property type="entry name" value="TDP2-like"/>
</dbReference>
<dbReference type="GO" id="GO:0006281">
    <property type="term" value="P:DNA repair"/>
    <property type="evidence" value="ECO:0007669"/>
    <property type="project" value="UniProtKB-KW"/>
</dbReference>
<keyword evidence="9" id="KW-1133">Transmembrane helix</keyword>
<keyword evidence="4" id="KW-0479">Metal-binding</keyword>
<keyword evidence="8" id="KW-0234">DNA repair</keyword>
<evidence type="ECO:0000313" key="12">
    <source>
        <dbReference type="Proteomes" id="UP000237640"/>
    </source>
</evidence>
<comment type="cofactor">
    <cofactor evidence="2">
        <name>Mg(2+)</name>
        <dbReference type="ChEBI" id="CHEBI:18420"/>
    </cofactor>
</comment>
<dbReference type="Proteomes" id="UP000237640">
    <property type="component" value="Unassembled WGS sequence"/>
</dbReference>
<proteinExistence type="predicted"/>
<keyword evidence="9" id="KW-0812">Transmembrane</keyword>
<accession>A0A2T0M9M1</accession>
<keyword evidence="11" id="KW-0255">Endonuclease</keyword>
<keyword evidence="5" id="KW-0227">DNA damage</keyword>
<dbReference type="GO" id="GO:0046872">
    <property type="term" value="F:metal ion binding"/>
    <property type="evidence" value="ECO:0007669"/>
    <property type="project" value="UniProtKB-KW"/>
</dbReference>
<evidence type="ECO:0000259" key="10">
    <source>
        <dbReference type="Pfam" id="PF03372"/>
    </source>
</evidence>
<feature type="transmembrane region" description="Helical" evidence="9">
    <location>
        <begin position="63"/>
        <end position="83"/>
    </location>
</feature>
<dbReference type="GO" id="GO:0004527">
    <property type="term" value="F:exonuclease activity"/>
    <property type="evidence" value="ECO:0007669"/>
    <property type="project" value="UniProtKB-KW"/>
</dbReference>
<sequence>MTKFLFVVNILFSGLLLILSLSYYFNLESFSLFSVFSLFVPILFLINLLFLVFWMFRKSRKLILPLGTLFVGYLFFGSFYAMFNEKGEVSPDDLNIMTFNAWRFNKNGWIKDSNIGDKIIDFIKEEDPDIICIQEHSRMRYKQLRQFNYRSETPPYHVPRTTQAIFSKYPIVSEGSLDLPRSKNNIIYADILIEEDTIRIYNIHLESFKIVPSRESFSEEESEKNYKRLVKTFDKQMEQAKIFDVHRESCPYSYVVCGDMNNTQFSNVYKQLRGDLQDTFFEQGSGFGKTYSLFGLPLRIDYIFPDSSFEVIEHKNYKNRLSDHFPVKATLRRKPNP</sequence>
<keyword evidence="6 11" id="KW-0378">Hydrolase</keyword>
<feature type="domain" description="Endonuclease/exonuclease/phosphatase" evidence="10">
    <location>
        <begin position="97"/>
        <end position="324"/>
    </location>
</feature>
<reference evidence="11 12" key="1">
    <citation type="submission" date="2018-03" db="EMBL/GenBank/DDBJ databases">
        <title>Genomic Encyclopedia of Archaeal and Bacterial Type Strains, Phase II (KMG-II): from individual species to whole genera.</title>
        <authorList>
            <person name="Goeker M."/>
        </authorList>
    </citation>
    <scope>NUCLEOTIDE SEQUENCE [LARGE SCALE GENOMIC DNA]</scope>
    <source>
        <strain evidence="11 12">DSM 25027</strain>
    </source>
</reference>
<dbReference type="Pfam" id="PF03372">
    <property type="entry name" value="Exo_endo_phos"/>
    <property type="match status" value="1"/>
</dbReference>
<evidence type="ECO:0000256" key="8">
    <source>
        <dbReference type="ARBA" id="ARBA00023204"/>
    </source>
</evidence>
<evidence type="ECO:0000313" key="11">
    <source>
        <dbReference type="EMBL" id="PRX54211.1"/>
    </source>
</evidence>
<dbReference type="EMBL" id="PVYX01000002">
    <property type="protein sequence ID" value="PRX54211.1"/>
    <property type="molecule type" value="Genomic_DNA"/>
</dbReference>
<dbReference type="CDD" id="cd09084">
    <property type="entry name" value="EEP-2"/>
    <property type="match status" value="1"/>
</dbReference>
<keyword evidence="7" id="KW-0460">Magnesium</keyword>
<keyword evidence="3" id="KW-0540">Nuclease</keyword>
<dbReference type="InterPro" id="IPR036691">
    <property type="entry name" value="Endo/exonu/phosph_ase_sf"/>
</dbReference>
<keyword evidence="12" id="KW-1185">Reference proteome</keyword>
<feature type="transmembrane region" description="Helical" evidence="9">
    <location>
        <begin position="31"/>
        <end position="56"/>
    </location>
</feature>
<feature type="transmembrane region" description="Helical" evidence="9">
    <location>
        <begin position="5"/>
        <end position="25"/>
    </location>
</feature>
<comment type="cofactor">
    <cofactor evidence="1">
        <name>Mn(2+)</name>
        <dbReference type="ChEBI" id="CHEBI:29035"/>
    </cofactor>
</comment>
<dbReference type="AlphaFoldDB" id="A0A2T0M9M1"/>
<evidence type="ECO:0000256" key="6">
    <source>
        <dbReference type="ARBA" id="ARBA00022801"/>
    </source>
</evidence>
<evidence type="ECO:0000256" key="9">
    <source>
        <dbReference type="SAM" id="Phobius"/>
    </source>
</evidence>
<comment type="caution">
    <text evidence="11">The sequence shown here is derived from an EMBL/GenBank/DDBJ whole genome shotgun (WGS) entry which is preliminary data.</text>
</comment>
<evidence type="ECO:0000256" key="5">
    <source>
        <dbReference type="ARBA" id="ARBA00022763"/>
    </source>
</evidence>
<keyword evidence="11" id="KW-0269">Exonuclease</keyword>
<protein>
    <submittedName>
        <fullName evidence="11">Endonuclease/exonuclease/phosphatase family metal-dependent hydrolase</fullName>
    </submittedName>
</protein>
<dbReference type="PANTHER" id="PTHR15822:SF4">
    <property type="entry name" value="TYROSYL-DNA PHOSPHODIESTERASE 2"/>
    <property type="match status" value="1"/>
</dbReference>
<keyword evidence="9" id="KW-0472">Membrane</keyword>
<evidence type="ECO:0000256" key="3">
    <source>
        <dbReference type="ARBA" id="ARBA00022722"/>
    </source>
</evidence>
<dbReference type="RefSeq" id="WP_106145510.1">
    <property type="nucleotide sequence ID" value="NZ_PVYX01000002.1"/>
</dbReference>